<dbReference type="Gene3D" id="3.30.930.30">
    <property type="match status" value="1"/>
</dbReference>
<proteinExistence type="inferred from homology"/>
<evidence type="ECO:0000256" key="3">
    <source>
        <dbReference type="SAM" id="Coils"/>
    </source>
</evidence>
<keyword evidence="7" id="KW-1185">Reference proteome</keyword>
<feature type="coiled-coil region" evidence="3">
    <location>
        <begin position="357"/>
        <end position="384"/>
    </location>
</feature>
<reference evidence="7" key="1">
    <citation type="journal article" date="2019" name="Int. J. Syst. Evol. Microbiol.">
        <title>The Global Catalogue of Microorganisms (GCM) 10K type strain sequencing project: providing services to taxonomists for standard genome sequencing and annotation.</title>
        <authorList>
            <consortium name="The Broad Institute Genomics Platform"/>
            <consortium name="The Broad Institute Genome Sequencing Center for Infectious Disease"/>
            <person name="Wu L."/>
            <person name="Ma J."/>
        </authorList>
    </citation>
    <scope>NUCLEOTIDE SEQUENCE [LARGE SCALE GENOMIC DNA]</scope>
    <source>
        <strain evidence="7">CGMCC 4.1621</strain>
    </source>
</reference>
<evidence type="ECO:0000259" key="5">
    <source>
        <dbReference type="Pfam" id="PF03389"/>
    </source>
</evidence>
<dbReference type="NCBIfam" id="NF041496">
    <property type="entry name" value="MobQ"/>
    <property type="match status" value="1"/>
</dbReference>
<accession>A0ABW2EPF2</accession>
<evidence type="ECO:0000256" key="1">
    <source>
        <dbReference type="ARBA" id="ARBA00010873"/>
    </source>
</evidence>
<evidence type="ECO:0000313" key="6">
    <source>
        <dbReference type="EMBL" id="MFC7064244.1"/>
    </source>
</evidence>
<dbReference type="Pfam" id="PF03389">
    <property type="entry name" value="MobA_MobL"/>
    <property type="match status" value="1"/>
</dbReference>
<sequence length="638" mass="75517">MAIYHFSAQMISRSKGQSAVAASAYRSGERLHDERTGETKYYQRDIQPETMILSPSHSPAWVNERERLWNEVEKAENRKNSQLAREINIAIPHELSHAQQDDLIHDFVQKQFVHQGMIADVAIHRDDPNNPHAHVMLTTREISEDGFTKKNRDWNDRNFIQQWREQWSEQANHSLEKEGFEERISHLSHEERGFEQQPTVHLGHVAHEMENRGVETDRGNINRDRQAYNQVVVDLQTYREEKKALEQEKARKEQEAKKVASFNTPQERIHLQQASHVLKTEPTLSNIAERMDQLDQWKNRLENNSQYLRWKDTSIKEASDQYRWMHSFTRRMGEEQRRIEEINWMNPLKVKENRAIKDKSEKQIAHFKEEIAHHDQKLNDYREKLGFKNEQGFRQIENNYKQERPKQMDKNMMQRRTLNQERKTLQDAQRANENSFVRRVAARYPDRPEMDHMSFKIARALDSVNTHFNKVISIDSMEQHVKHMRGLSRKLHGQINDISQETDRLEQCEGYLKNYQKAQELVGKYQNDPILKGKRVFSKSHKQEYNNALSERDTFAKLLKQNGVEHQADLAEQQSSVSKMTTQLPQFQEKAEQTEKESDFFGAILEGIEQAGRAMEHHQSQREKKLQRGKGKDYGLER</sequence>
<feature type="domain" description="MobA/MobL protein" evidence="5">
    <location>
        <begin position="17"/>
        <end position="212"/>
    </location>
</feature>
<organism evidence="6 7">
    <name type="scientific">Halobacillus seohaensis</name>
    <dbReference type="NCBI Taxonomy" id="447421"/>
    <lineage>
        <taxon>Bacteria</taxon>
        <taxon>Bacillati</taxon>
        <taxon>Bacillota</taxon>
        <taxon>Bacilli</taxon>
        <taxon>Bacillales</taxon>
        <taxon>Bacillaceae</taxon>
        <taxon>Halobacillus</taxon>
    </lineage>
</organism>
<name>A0ABW2EPF2_9BACI</name>
<feature type="region of interest" description="Disordered" evidence="4">
    <location>
        <begin position="611"/>
        <end position="638"/>
    </location>
</feature>
<evidence type="ECO:0000256" key="2">
    <source>
        <dbReference type="ARBA" id="ARBA00022971"/>
    </source>
</evidence>
<comment type="similarity">
    <text evidence="1">Belongs to the MobA/MobL family.</text>
</comment>
<feature type="coiled-coil region" evidence="3">
    <location>
        <begin position="228"/>
        <end position="258"/>
    </location>
</feature>
<keyword evidence="2" id="KW-0184">Conjugation</keyword>
<protein>
    <submittedName>
        <fullName evidence="6">MobQ family relaxase</fullName>
    </submittedName>
</protein>
<dbReference type="EMBL" id="JBHSZV010000071">
    <property type="protein sequence ID" value="MFC7064244.1"/>
    <property type="molecule type" value="Genomic_DNA"/>
</dbReference>
<dbReference type="Proteomes" id="UP001596410">
    <property type="component" value="Unassembled WGS sequence"/>
</dbReference>
<gene>
    <name evidence="6" type="primary">mobQ</name>
    <name evidence="6" type="ORF">ACFQIC_20840</name>
</gene>
<dbReference type="RefSeq" id="WP_204712329.1">
    <property type="nucleotide sequence ID" value="NZ_JBHSZV010000071.1"/>
</dbReference>
<keyword evidence="3" id="KW-0175">Coiled coil</keyword>
<evidence type="ECO:0000256" key="4">
    <source>
        <dbReference type="SAM" id="MobiDB-lite"/>
    </source>
</evidence>
<dbReference type="InterPro" id="IPR005053">
    <property type="entry name" value="MobA_MobL"/>
</dbReference>
<comment type="caution">
    <text evidence="6">The sequence shown here is derived from an EMBL/GenBank/DDBJ whole genome shotgun (WGS) entry which is preliminary data.</text>
</comment>
<feature type="compositionally biased region" description="Basic and acidic residues" evidence="4">
    <location>
        <begin position="614"/>
        <end position="638"/>
    </location>
</feature>
<evidence type="ECO:0000313" key="7">
    <source>
        <dbReference type="Proteomes" id="UP001596410"/>
    </source>
</evidence>